<comment type="caution">
    <text evidence="1">The sequence shown here is derived from an EMBL/GenBank/DDBJ whole genome shotgun (WGS) entry which is preliminary data.</text>
</comment>
<dbReference type="InterPro" id="IPR036291">
    <property type="entry name" value="NAD(P)-bd_dom_sf"/>
</dbReference>
<dbReference type="Proteomes" id="UP001230915">
    <property type="component" value="Unassembled WGS sequence"/>
</dbReference>
<gene>
    <name evidence="1" type="ORF">RBU60_10285</name>
</gene>
<name>A0ABU1A4Z3_9FLAO</name>
<dbReference type="RefSeq" id="WP_308864853.1">
    <property type="nucleotide sequence ID" value="NZ_JAVHUL010000027.1"/>
</dbReference>
<evidence type="ECO:0008006" key="3">
    <source>
        <dbReference type="Google" id="ProtNLM"/>
    </source>
</evidence>
<dbReference type="InterPro" id="IPR045010">
    <property type="entry name" value="MDR_fam"/>
</dbReference>
<dbReference type="PANTHER" id="PTHR43205:SF7">
    <property type="entry name" value="PROSTAGLANDIN REDUCTASE 1"/>
    <property type="match status" value="1"/>
</dbReference>
<dbReference type="EMBL" id="JAVHUL010000027">
    <property type="protein sequence ID" value="MDQ7917964.1"/>
    <property type="molecule type" value="Genomic_DNA"/>
</dbReference>
<evidence type="ECO:0000313" key="2">
    <source>
        <dbReference type="Proteomes" id="UP001230915"/>
    </source>
</evidence>
<dbReference type="SUPFAM" id="SSF51735">
    <property type="entry name" value="NAD(P)-binding Rossmann-fold domains"/>
    <property type="match status" value="1"/>
</dbReference>
<protein>
    <recommendedName>
        <fullName evidence="3">Alcohol dehydrogenase-like C-terminal domain-containing protein</fullName>
    </recommendedName>
</protein>
<organism evidence="1 2">
    <name type="scientific">Mesonia profundi</name>
    <dbReference type="NCBI Taxonomy" id="3070998"/>
    <lineage>
        <taxon>Bacteria</taxon>
        <taxon>Pseudomonadati</taxon>
        <taxon>Bacteroidota</taxon>
        <taxon>Flavobacteriia</taxon>
        <taxon>Flavobacteriales</taxon>
        <taxon>Flavobacteriaceae</taxon>
        <taxon>Mesonia</taxon>
    </lineage>
</organism>
<proteinExistence type="predicted"/>
<dbReference type="PANTHER" id="PTHR43205">
    <property type="entry name" value="PROSTAGLANDIN REDUCTASE"/>
    <property type="match status" value="1"/>
</dbReference>
<keyword evidence="2" id="KW-1185">Reference proteome</keyword>
<sequence>MDVDINYKKTIDMQKAIQKASPNRVDVFFDNVGRKLSDAVLAHVNRHSRMVIFGQIVEYNQSNPP</sequence>
<dbReference type="Gene3D" id="3.40.50.720">
    <property type="entry name" value="NAD(P)-binding Rossmann-like Domain"/>
    <property type="match status" value="1"/>
</dbReference>
<accession>A0ABU1A4Z3</accession>
<reference evidence="1 2" key="1">
    <citation type="submission" date="2023-08" db="EMBL/GenBank/DDBJ databases">
        <title>Mesonia sp. MT50, isolated from deep-sea sediment of the Mariana Trench.</title>
        <authorList>
            <person name="Fu H."/>
        </authorList>
    </citation>
    <scope>NUCLEOTIDE SEQUENCE [LARGE SCALE GENOMIC DNA]</scope>
    <source>
        <strain evidence="1 2">MT50</strain>
    </source>
</reference>
<evidence type="ECO:0000313" key="1">
    <source>
        <dbReference type="EMBL" id="MDQ7917964.1"/>
    </source>
</evidence>